<evidence type="ECO:0000256" key="5">
    <source>
        <dbReference type="SAM" id="MobiDB-lite"/>
    </source>
</evidence>
<evidence type="ECO:0000256" key="4">
    <source>
        <dbReference type="ARBA" id="ARBA00023136"/>
    </source>
</evidence>
<reference evidence="7" key="1">
    <citation type="submission" date="2014-09" db="EMBL/GenBank/DDBJ databases">
        <title>Genome sequence of the luminous mushroom Mycena chlorophos for searching fungal bioluminescence genes.</title>
        <authorList>
            <person name="Tanaka Y."/>
            <person name="Kasuga D."/>
            <person name="Oba Y."/>
            <person name="Hase S."/>
            <person name="Sato K."/>
            <person name="Oba Y."/>
            <person name="Sakakibara Y."/>
        </authorList>
    </citation>
    <scope>NUCLEOTIDE SEQUENCE</scope>
</reference>
<dbReference type="InterPro" id="IPR051694">
    <property type="entry name" value="Immunoregulatory_rcpt-like"/>
</dbReference>
<accession>A0ABQ0LX06</accession>
<feature type="compositionally biased region" description="Polar residues" evidence="5">
    <location>
        <begin position="513"/>
        <end position="524"/>
    </location>
</feature>
<organism evidence="7 8">
    <name type="scientific">Mycena chlorophos</name>
    <name type="common">Agaric fungus</name>
    <name type="synonym">Agaricus chlorophos</name>
    <dbReference type="NCBI Taxonomy" id="658473"/>
    <lineage>
        <taxon>Eukaryota</taxon>
        <taxon>Fungi</taxon>
        <taxon>Dikarya</taxon>
        <taxon>Basidiomycota</taxon>
        <taxon>Agaricomycotina</taxon>
        <taxon>Agaricomycetes</taxon>
        <taxon>Agaricomycetidae</taxon>
        <taxon>Agaricales</taxon>
        <taxon>Marasmiineae</taxon>
        <taxon>Mycenaceae</taxon>
        <taxon>Mycena</taxon>
    </lineage>
</organism>
<feature type="compositionally biased region" description="Gly residues" evidence="5">
    <location>
        <begin position="186"/>
        <end position="221"/>
    </location>
</feature>
<evidence type="ECO:0000256" key="2">
    <source>
        <dbReference type="ARBA" id="ARBA00022692"/>
    </source>
</evidence>
<dbReference type="Pfam" id="PF10428">
    <property type="entry name" value="SOG2"/>
    <property type="match status" value="1"/>
</dbReference>
<dbReference type="InterPro" id="IPR019487">
    <property type="entry name" value="RAM_signalling_pathway_SOG2"/>
</dbReference>
<evidence type="ECO:0000313" key="8">
    <source>
        <dbReference type="Proteomes" id="UP000815677"/>
    </source>
</evidence>
<feature type="region of interest" description="Disordered" evidence="5">
    <location>
        <begin position="30"/>
        <end position="50"/>
    </location>
</feature>
<evidence type="ECO:0000256" key="3">
    <source>
        <dbReference type="ARBA" id="ARBA00022989"/>
    </source>
</evidence>
<evidence type="ECO:0000256" key="1">
    <source>
        <dbReference type="ARBA" id="ARBA00004167"/>
    </source>
</evidence>
<feature type="compositionally biased region" description="Low complexity" evidence="5">
    <location>
        <begin position="222"/>
        <end position="265"/>
    </location>
</feature>
<feature type="region of interest" description="Disordered" evidence="5">
    <location>
        <begin position="186"/>
        <end position="333"/>
    </location>
</feature>
<dbReference type="EMBL" id="DF848947">
    <property type="protein sequence ID" value="GAT55254.1"/>
    <property type="molecule type" value="Genomic_DNA"/>
</dbReference>
<keyword evidence="8" id="KW-1185">Reference proteome</keyword>
<comment type="subcellular location">
    <subcellularLocation>
        <location evidence="1">Membrane</location>
        <topology evidence="1">Single-pass membrane protein</topology>
    </subcellularLocation>
</comment>
<protein>
    <submittedName>
        <fullName evidence="7">Uncharacterized protein</fullName>
    </submittedName>
</protein>
<feature type="compositionally biased region" description="Pro residues" evidence="5">
    <location>
        <begin position="609"/>
        <end position="618"/>
    </location>
</feature>
<dbReference type="Proteomes" id="UP000815677">
    <property type="component" value="Unassembled WGS sequence"/>
</dbReference>
<feature type="compositionally biased region" description="Polar residues" evidence="5">
    <location>
        <begin position="266"/>
        <end position="281"/>
    </location>
</feature>
<feature type="region of interest" description="Disordered" evidence="5">
    <location>
        <begin position="500"/>
        <end position="538"/>
    </location>
</feature>
<sequence length="690" mass="73027">MQSETLYFVVKLVPEQEPALERAVHRDGRLRRQTLSVPSRDHGPSASPQTTTIFSRTSLAFYTMIMHHMRELQFACAFVGRASLGSTNVPERERNNPCVQSDSGDCGARLKLQSLTSTDRWIVLITQDRESSSQARRTMHRCRALLLPLIFGFPSQTTLYFANANPVGFGDHGIASSLHVKRQRGGFGGGGFGGPGGGFGGGSFPGSGGFPGEGGGSGGGTTTTSSETTTPAQTKTKQETQPTTQPTTSNPTPTTPVVQPAPTTSADTNSATQETQANQATSPSSESRSSALHTSPVTSGHAGSPAATSAADTDGGVSQSSSSPSSADNTASATTTHHNSTAIIVPVVIAVLLLAALGFWCIRTKRRRAAQRRKDWEGSRLPDMIESTRARSMFMRLSLFSNPSPRPETAQSRHTLYSPTGGSAREWNSPSRADYYGQGSYGYGAQGSSPQNLATSADAHSVLSEEVVVSASTPDYIPPSSPTTATYLVDSHQPIAEVQSPFADPAPSEPFQPHTSPTDPSSSRPGRAISMAPTVGGSQQETDLAYALYDYRDDASAAAPSHARYSSAMQSQISATVVGEGDSHSHNPRDSQVEPDNDNDNDNALNAFPMPPPSPIPLPRNHNHKHNRDSGTTMHSQFTASTAVEDAQASPAPVPVPVSPARRIGSTRGPLPMLPAVPPMYMRRPPKTVS</sequence>
<evidence type="ECO:0000256" key="6">
    <source>
        <dbReference type="SAM" id="Phobius"/>
    </source>
</evidence>
<keyword evidence="3 6" id="KW-1133">Transmembrane helix</keyword>
<evidence type="ECO:0000313" key="7">
    <source>
        <dbReference type="EMBL" id="GAT55254.1"/>
    </source>
</evidence>
<feature type="compositionally biased region" description="Polar residues" evidence="5">
    <location>
        <begin position="630"/>
        <end position="642"/>
    </location>
</feature>
<keyword evidence="4 6" id="KW-0472">Membrane</keyword>
<proteinExistence type="predicted"/>
<gene>
    <name evidence="7" type="ORF">MCHLO_12039</name>
</gene>
<feature type="compositionally biased region" description="Basic and acidic residues" evidence="5">
    <location>
        <begin position="581"/>
        <end position="592"/>
    </location>
</feature>
<keyword evidence="2 6" id="KW-0812">Transmembrane</keyword>
<feature type="region of interest" description="Disordered" evidence="5">
    <location>
        <begin position="401"/>
        <end position="431"/>
    </location>
</feature>
<dbReference type="PANTHER" id="PTHR15549">
    <property type="entry name" value="PAIRED IMMUNOGLOBULIN-LIKE TYPE 2 RECEPTOR"/>
    <property type="match status" value="1"/>
</dbReference>
<feature type="region of interest" description="Disordered" evidence="5">
    <location>
        <begin position="570"/>
        <end position="690"/>
    </location>
</feature>
<feature type="transmembrane region" description="Helical" evidence="6">
    <location>
        <begin position="343"/>
        <end position="362"/>
    </location>
</feature>
<feature type="compositionally biased region" description="Low complexity" evidence="5">
    <location>
        <begin position="318"/>
        <end position="333"/>
    </location>
</feature>
<name>A0ABQ0LX06_MYCCL</name>